<dbReference type="SUPFAM" id="SSF51735">
    <property type="entry name" value="NAD(P)-binding Rossmann-fold domains"/>
    <property type="match status" value="1"/>
</dbReference>
<dbReference type="InterPro" id="IPR036291">
    <property type="entry name" value="NAD(P)-bd_dom_sf"/>
</dbReference>
<sequence>MRVIILGSTGFLGRSIVTHLAAAGHEVVGVSRSGRPSPEAPNTSAVALDLTSAAPRDLDDLLDGADAVIHGLGPDDRERVPAPALDYFRRMQVAPTVAVAAAARRARVGTMVILGSYFSHFDRLRPELNLAGAHPYIQARREQTAEARAAGPEVVTTLEIPFVFGAVPGVVPMWKSYLVDPLRRMPVG</sequence>
<comment type="caution">
    <text evidence="2">The sequence shown here is derived from an EMBL/GenBank/DDBJ whole genome shotgun (WGS) entry which is preliminary data.</text>
</comment>
<reference evidence="2 3" key="1">
    <citation type="journal article" date="2019" name="Int. J. Syst. Evol. Microbiol.">
        <title>The Global Catalogue of Microorganisms (GCM) 10K type strain sequencing project: providing services to taxonomists for standard genome sequencing and annotation.</title>
        <authorList>
            <consortium name="The Broad Institute Genomics Platform"/>
            <consortium name="The Broad Institute Genome Sequencing Center for Infectious Disease"/>
            <person name="Wu L."/>
            <person name="Ma J."/>
        </authorList>
    </citation>
    <scope>NUCLEOTIDE SEQUENCE [LARGE SCALE GENOMIC DNA]</scope>
    <source>
        <strain evidence="2 3">JCM 15592</strain>
    </source>
</reference>
<dbReference type="InterPro" id="IPR051783">
    <property type="entry name" value="NAD(P)-dependent_oxidoreduct"/>
</dbReference>
<dbReference type="Gene3D" id="3.40.50.720">
    <property type="entry name" value="NAD(P)-binding Rossmann-like Domain"/>
    <property type="match status" value="1"/>
</dbReference>
<dbReference type="EMBL" id="BAAAPO010000024">
    <property type="protein sequence ID" value="GAA1791005.1"/>
    <property type="molecule type" value="Genomic_DNA"/>
</dbReference>
<proteinExistence type="predicted"/>
<dbReference type="PANTHER" id="PTHR48079:SF6">
    <property type="entry name" value="NAD(P)-BINDING DOMAIN-CONTAINING PROTEIN-RELATED"/>
    <property type="match status" value="1"/>
</dbReference>
<dbReference type="RefSeq" id="WP_344083090.1">
    <property type="nucleotide sequence ID" value="NZ_BAAAPO010000024.1"/>
</dbReference>
<feature type="domain" description="NAD(P)-binding" evidence="1">
    <location>
        <begin position="7"/>
        <end position="150"/>
    </location>
</feature>
<name>A0ABN2LJT1_9MICO</name>
<keyword evidence="3" id="KW-1185">Reference proteome</keyword>
<accession>A0ABN2LJT1</accession>
<dbReference type="PANTHER" id="PTHR48079">
    <property type="entry name" value="PROTEIN YEEZ"/>
    <property type="match status" value="1"/>
</dbReference>
<gene>
    <name evidence="2" type="ORF">GCM10009811_14880</name>
</gene>
<evidence type="ECO:0000313" key="2">
    <source>
        <dbReference type="EMBL" id="GAA1791005.1"/>
    </source>
</evidence>
<dbReference type="Pfam" id="PF13460">
    <property type="entry name" value="NAD_binding_10"/>
    <property type="match status" value="1"/>
</dbReference>
<evidence type="ECO:0000259" key="1">
    <source>
        <dbReference type="Pfam" id="PF13460"/>
    </source>
</evidence>
<protein>
    <recommendedName>
        <fullName evidence="1">NAD(P)-binding domain-containing protein</fullName>
    </recommendedName>
</protein>
<evidence type="ECO:0000313" key="3">
    <source>
        <dbReference type="Proteomes" id="UP001499938"/>
    </source>
</evidence>
<dbReference type="Proteomes" id="UP001499938">
    <property type="component" value="Unassembled WGS sequence"/>
</dbReference>
<organism evidence="2 3">
    <name type="scientific">Nostocoides veronense</name>
    <dbReference type="NCBI Taxonomy" id="330836"/>
    <lineage>
        <taxon>Bacteria</taxon>
        <taxon>Bacillati</taxon>
        <taxon>Actinomycetota</taxon>
        <taxon>Actinomycetes</taxon>
        <taxon>Micrococcales</taxon>
        <taxon>Intrasporangiaceae</taxon>
        <taxon>Nostocoides</taxon>
    </lineage>
</organism>
<dbReference type="InterPro" id="IPR016040">
    <property type="entry name" value="NAD(P)-bd_dom"/>
</dbReference>